<dbReference type="PANTHER" id="PTHR13604:SF0">
    <property type="entry name" value="ABASIC SITE PROCESSING PROTEIN HMCES"/>
    <property type="match status" value="1"/>
</dbReference>
<dbReference type="SUPFAM" id="SSF143081">
    <property type="entry name" value="BB1717-like"/>
    <property type="match status" value="1"/>
</dbReference>
<keyword evidence="4 8" id="KW-0378">Hydrolase</keyword>
<reference evidence="10 11" key="1">
    <citation type="submission" date="2018-08" db="EMBL/GenBank/DDBJ databases">
        <title>Fibrisoma montanum sp. nov., isolated from Danxia mountain soil.</title>
        <authorList>
            <person name="Huang Y."/>
        </authorList>
    </citation>
    <scope>NUCLEOTIDE SEQUENCE [LARGE SCALE GENOMIC DNA]</scope>
    <source>
        <strain evidence="10 11">HYT19</strain>
    </source>
</reference>
<dbReference type="GO" id="GO:0106300">
    <property type="term" value="P:protein-DNA covalent cross-linking repair"/>
    <property type="evidence" value="ECO:0007669"/>
    <property type="project" value="InterPro"/>
</dbReference>
<dbReference type="GO" id="GO:0016829">
    <property type="term" value="F:lyase activity"/>
    <property type="evidence" value="ECO:0007669"/>
    <property type="project" value="UniProtKB-KW"/>
</dbReference>
<sequence>MCYHISLAVDQPELENRFKAKLEAGGSSAGGSKPTAGLLPVYHANAYQFPAWPIVTRQEPDKLQLFRWGLIPRWAKSIGDADEIRTKTINARSESMFEKPSYRSAAQAGKRCLIPSTGFYEWHTIGSKKFPFFINLKDQPIFSIAGLYDEWADPDTGEIMPTYTLLTTDANPLLAAIHNSKQRMPCVLTPEAEQAWLHEDLSEKDVLDLLTSVYPADRMHSHSISKRITSRTEPSDVPEVMAPSTYAELADKPELFA</sequence>
<evidence type="ECO:0000313" key="11">
    <source>
        <dbReference type="Proteomes" id="UP000283523"/>
    </source>
</evidence>
<gene>
    <name evidence="10" type="ORF">DYU11_07385</name>
</gene>
<dbReference type="GO" id="GO:0008233">
    <property type="term" value="F:peptidase activity"/>
    <property type="evidence" value="ECO:0007669"/>
    <property type="project" value="UniProtKB-KW"/>
</dbReference>
<dbReference type="InterPro" id="IPR036590">
    <property type="entry name" value="SRAP-like"/>
</dbReference>
<keyword evidence="7" id="KW-0456">Lyase</keyword>
<accession>A0A418MFN2</accession>
<evidence type="ECO:0000313" key="10">
    <source>
        <dbReference type="EMBL" id="RIV25610.1"/>
    </source>
</evidence>
<dbReference type="GO" id="GO:0006508">
    <property type="term" value="P:proteolysis"/>
    <property type="evidence" value="ECO:0007669"/>
    <property type="project" value="UniProtKB-KW"/>
</dbReference>
<evidence type="ECO:0000256" key="6">
    <source>
        <dbReference type="ARBA" id="ARBA00023125"/>
    </source>
</evidence>
<dbReference type="OrthoDB" id="9782620at2"/>
<dbReference type="PANTHER" id="PTHR13604">
    <property type="entry name" value="DC12-RELATED"/>
    <property type="match status" value="1"/>
</dbReference>
<evidence type="ECO:0000256" key="9">
    <source>
        <dbReference type="SAM" id="MobiDB-lite"/>
    </source>
</evidence>
<evidence type="ECO:0000256" key="5">
    <source>
        <dbReference type="ARBA" id="ARBA00023124"/>
    </source>
</evidence>
<dbReference type="AlphaFoldDB" id="A0A418MFN2"/>
<feature type="region of interest" description="Disordered" evidence="9">
    <location>
        <begin position="224"/>
        <end position="244"/>
    </location>
</feature>
<dbReference type="Proteomes" id="UP000283523">
    <property type="component" value="Unassembled WGS sequence"/>
</dbReference>
<evidence type="ECO:0000256" key="3">
    <source>
        <dbReference type="ARBA" id="ARBA00022763"/>
    </source>
</evidence>
<dbReference type="RefSeq" id="WP_119667494.1">
    <property type="nucleotide sequence ID" value="NZ_QXED01000002.1"/>
</dbReference>
<keyword evidence="11" id="KW-1185">Reference proteome</keyword>
<keyword evidence="2 8" id="KW-0645">Protease</keyword>
<dbReference type="InterPro" id="IPR003738">
    <property type="entry name" value="SRAP"/>
</dbReference>
<dbReference type="GO" id="GO:0003697">
    <property type="term" value="F:single-stranded DNA binding"/>
    <property type="evidence" value="ECO:0007669"/>
    <property type="project" value="InterPro"/>
</dbReference>
<evidence type="ECO:0000256" key="4">
    <source>
        <dbReference type="ARBA" id="ARBA00022801"/>
    </source>
</evidence>
<evidence type="ECO:0000256" key="1">
    <source>
        <dbReference type="ARBA" id="ARBA00008136"/>
    </source>
</evidence>
<dbReference type="Gene3D" id="3.90.1680.10">
    <property type="entry name" value="SOS response associated peptidase-like"/>
    <property type="match status" value="1"/>
</dbReference>
<keyword evidence="5" id="KW-0190">Covalent protein-DNA linkage</keyword>
<dbReference type="Pfam" id="PF02586">
    <property type="entry name" value="SRAP"/>
    <property type="match status" value="1"/>
</dbReference>
<organism evidence="10 11">
    <name type="scientific">Fibrisoma montanum</name>
    <dbReference type="NCBI Taxonomy" id="2305895"/>
    <lineage>
        <taxon>Bacteria</taxon>
        <taxon>Pseudomonadati</taxon>
        <taxon>Bacteroidota</taxon>
        <taxon>Cytophagia</taxon>
        <taxon>Cytophagales</taxon>
        <taxon>Spirosomataceae</taxon>
        <taxon>Fibrisoma</taxon>
    </lineage>
</organism>
<comment type="caution">
    <text evidence="10">The sequence shown here is derived from an EMBL/GenBank/DDBJ whole genome shotgun (WGS) entry which is preliminary data.</text>
</comment>
<name>A0A418MFN2_9BACT</name>
<comment type="similarity">
    <text evidence="1 8">Belongs to the SOS response-associated peptidase family.</text>
</comment>
<evidence type="ECO:0000256" key="7">
    <source>
        <dbReference type="ARBA" id="ARBA00023239"/>
    </source>
</evidence>
<evidence type="ECO:0000256" key="2">
    <source>
        <dbReference type="ARBA" id="ARBA00022670"/>
    </source>
</evidence>
<proteinExistence type="inferred from homology"/>
<dbReference type="EMBL" id="QXED01000002">
    <property type="protein sequence ID" value="RIV25610.1"/>
    <property type="molecule type" value="Genomic_DNA"/>
</dbReference>
<dbReference type="EC" id="3.4.-.-" evidence="8"/>
<keyword evidence="3" id="KW-0227">DNA damage</keyword>
<keyword evidence="6" id="KW-0238">DNA-binding</keyword>
<evidence type="ECO:0000256" key="8">
    <source>
        <dbReference type="RuleBase" id="RU364100"/>
    </source>
</evidence>
<protein>
    <recommendedName>
        <fullName evidence="8">Abasic site processing protein</fullName>
        <ecNumber evidence="8">3.4.-.-</ecNumber>
    </recommendedName>
</protein>